<reference evidence="1" key="2">
    <citation type="submission" date="2021-04" db="EMBL/GenBank/DDBJ databases">
        <authorList>
            <person name="Liu J."/>
        </authorList>
    </citation>
    <scope>NUCLEOTIDE SEQUENCE</scope>
    <source>
        <strain evidence="1">BAD-6</strain>
    </source>
</reference>
<sequence length="194" mass="22085">MISKAQQEVPFISYGHLNLIKDFRLLLTELAYLTRFYIVSVASDFGDSEALAQRLYNLPMKFLAKAELIFGTPLGEELVNLLSTHIISLQTLVNGLKIGDQASVDAAVQRLYSNADLLAAYFSRINPFWEEAQWRNLFYTYDRTVIDEAIAVMSGDYVRSLEIFDRLMLNALAMGDYLADGFIEYLTATRRQET</sequence>
<dbReference type="RefSeq" id="WP_227017911.1">
    <property type="nucleotide sequence ID" value="NZ_JAGSND010000004.1"/>
</dbReference>
<dbReference type="EMBL" id="JAGSND010000004">
    <property type="protein sequence ID" value="MBR0597779.1"/>
    <property type="molecule type" value="Genomic_DNA"/>
</dbReference>
<organism evidence="1 2">
    <name type="scientific">Sinanaerobacter chloroacetimidivorans</name>
    <dbReference type="NCBI Taxonomy" id="2818044"/>
    <lineage>
        <taxon>Bacteria</taxon>
        <taxon>Bacillati</taxon>
        <taxon>Bacillota</taxon>
        <taxon>Clostridia</taxon>
        <taxon>Peptostreptococcales</taxon>
        <taxon>Anaerovoracaceae</taxon>
        <taxon>Sinanaerobacter</taxon>
    </lineage>
</organism>
<keyword evidence="2" id="KW-1185">Reference proteome</keyword>
<accession>A0A8J7VZ56</accession>
<protein>
    <submittedName>
        <fullName evidence="1">Uncharacterized protein</fullName>
    </submittedName>
</protein>
<name>A0A8J7VZ56_9FIRM</name>
<gene>
    <name evidence="1" type="ORF">KCX82_07840</name>
</gene>
<evidence type="ECO:0000313" key="1">
    <source>
        <dbReference type="EMBL" id="MBR0597779.1"/>
    </source>
</evidence>
<comment type="caution">
    <text evidence="1">The sequence shown here is derived from an EMBL/GenBank/DDBJ whole genome shotgun (WGS) entry which is preliminary data.</text>
</comment>
<dbReference type="AlphaFoldDB" id="A0A8J7VZ56"/>
<proteinExistence type="predicted"/>
<evidence type="ECO:0000313" key="2">
    <source>
        <dbReference type="Proteomes" id="UP000675664"/>
    </source>
</evidence>
<dbReference type="Proteomes" id="UP000675664">
    <property type="component" value="Unassembled WGS sequence"/>
</dbReference>
<reference evidence="1" key="1">
    <citation type="submission" date="2021-04" db="EMBL/GenBank/DDBJ databases">
        <title>Sinoanaerobacter chloroacetimidivorans sp. nov., an obligate anaerobic bacterium isolated from anaerobic sludge.</title>
        <authorList>
            <person name="Bao Y."/>
        </authorList>
    </citation>
    <scope>NUCLEOTIDE SEQUENCE</scope>
    <source>
        <strain evidence="1">BAD-6</strain>
    </source>
</reference>